<dbReference type="AlphaFoldDB" id="A0A644XAX3"/>
<evidence type="ECO:0000313" key="1">
    <source>
        <dbReference type="EMBL" id="MPM13375.1"/>
    </source>
</evidence>
<protein>
    <submittedName>
        <fullName evidence="1">Uncharacterized protein</fullName>
    </submittedName>
</protein>
<gene>
    <name evidence="1" type="ORF">SDC9_59732</name>
</gene>
<dbReference type="EMBL" id="VSSQ01002110">
    <property type="protein sequence ID" value="MPM13375.1"/>
    <property type="molecule type" value="Genomic_DNA"/>
</dbReference>
<sequence>MPTNLGYADKIIIDLNNNGIEWDTELKNGKFALLIITNNQRYIVKNEFDDRFALIKFFNKIVDDFISGINELKVKQVI</sequence>
<organism evidence="1">
    <name type="scientific">bioreactor metagenome</name>
    <dbReference type="NCBI Taxonomy" id="1076179"/>
    <lineage>
        <taxon>unclassified sequences</taxon>
        <taxon>metagenomes</taxon>
        <taxon>ecological metagenomes</taxon>
    </lineage>
</organism>
<reference evidence="1" key="1">
    <citation type="submission" date="2019-08" db="EMBL/GenBank/DDBJ databases">
        <authorList>
            <person name="Kucharzyk K."/>
            <person name="Murdoch R.W."/>
            <person name="Higgins S."/>
            <person name="Loffler F."/>
        </authorList>
    </citation>
    <scope>NUCLEOTIDE SEQUENCE</scope>
</reference>
<accession>A0A644XAX3</accession>
<name>A0A644XAX3_9ZZZZ</name>
<comment type="caution">
    <text evidence="1">The sequence shown here is derived from an EMBL/GenBank/DDBJ whole genome shotgun (WGS) entry which is preliminary data.</text>
</comment>
<proteinExistence type="predicted"/>